<comment type="catalytic activity">
    <reaction evidence="1 8">
        <text>Endonucleolytic cleavage to 5'-phosphomonoester.</text>
        <dbReference type="EC" id="3.1.26.3"/>
    </reaction>
</comment>
<keyword evidence="5 8" id="KW-0255">Endonuclease</keyword>
<evidence type="ECO:0000313" key="11">
    <source>
        <dbReference type="EMBL" id="HIU38313.1"/>
    </source>
</evidence>
<evidence type="ECO:0000256" key="5">
    <source>
        <dbReference type="ARBA" id="ARBA00022759"/>
    </source>
</evidence>
<keyword evidence="8" id="KW-0963">Cytoplasm</keyword>
<feature type="active site" evidence="8">
    <location>
        <position position="128"/>
    </location>
</feature>
<keyword evidence="4 8" id="KW-0540">Nuclease</keyword>
<dbReference type="Gene3D" id="1.10.1520.10">
    <property type="entry name" value="Ribonuclease III domain"/>
    <property type="match status" value="1"/>
</dbReference>
<keyword evidence="3 8" id="KW-0507">mRNA processing</keyword>
<feature type="binding site" evidence="8">
    <location>
        <position position="125"/>
    </location>
    <ligand>
        <name>Mg(2+)</name>
        <dbReference type="ChEBI" id="CHEBI:18420"/>
    </ligand>
</feature>
<keyword evidence="8" id="KW-0479">Metal-binding</keyword>
<organism evidence="11 12">
    <name type="scientific">Candidatus Limisoma intestinavium</name>
    <dbReference type="NCBI Taxonomy" id="2840856"/>
    <lineage>
        <taxon>Bacteria</taxon>
        <taxon>Pseudomonadati</taxon>
        <taxon>Bacteroidota</taxon>
        <taxon>Bacteroidia</taxon>
        <taxon>Bacteroidales</taxon>
        <taxon>Candidatus Limisoma</taxon>
    </lineage>
</organism>
<dbReference type="InterPro" id="IPR000999">
    <property type="entry name" value="RNase_III_dom"/>
</dbReference>
<dbReference type="EC" id="3.1.26.3" evidence="8"/>
<dbReference type="GO" id="GO:0004525">
    <property type="term" value="F:ribonuclease III activity"/>
    <property type="evidence" value="ECO:0007669"/>
    <property type="project" value="UniProtKB-UniRule"/>
</dbReference>
<evidence type="ECO:0000256" key="3">
    <source>
        <dbReference type="ARBA" id="ARBA00022664"/>
    </source>
</evidence>
<dbReference type="Pfam" id="PF00035">
    <property type="entry name" value="dsrm"/>
    <property type="match status" value="1"/>
</dbReference>
<keyword evidence="8" id="KW-0819">tRNA processing</keyword>
<name>A0A9D1IJQ1_9BACT</name>
<evidence type="ECO:0000256" key="8">
    <source>
        <dbReference type="HAMAP-Rule" id="MF_00104"/>
    </source>
</evidence>
<evidence type="ECO:0000256" key="6">
    <source>
        <dbReference type="ARBA" id="ARBA00022801"/>
    </source>
</evidence>
<dbReference type="GO" id="GO:0003725">
    <property type="term" value="F:double-stranded RNA binding"/>
    <property type="evidence" value="ECO:0007669"/>
    <property type="project" value="TreeGrafter"/>
</dbReference>
<dbReference type="SMART" id="SM00358">
    <property type="entry name" value="DSRM"/>
    <property type="match status" value="1"/>
</dbReference>
<dbReference type="GO" id="GO:0005737">
    <property type="term" value="C:cytoplasm"/>
    <property type="evidence" value="ECO:0007669"/>
    <property type="project" value="UniProtKB-SubCell"/>
</dbReference>
<reference evidence="11" key="1">
    <citation type="submission" date="2020-10" db="EMBL/GenBank/DDBJ databases">
        <authorList>
            <person name="Gilroy R."/>
        </authorList>
    </citation>
    <scope>NUCLEOTIDE SEQUENCE</scope>
    <source>
        <strain evidence="11">17073</strain>
    </source>
</reference>
<dbReference type="PANTHER" id="PTHR11207">
    <property type="entry name" value="RIBONUCLEASE III"/>
    <property type="match status" value="1"/>
</dbReference>
<dbReference type="SUPFAM" id="SSF69065">
    <property type="entry name" value="RNase III domain-like"/>
    <property type="match status" value="1"/>
</dbReference>
<keyword evidence="6 8" id="KW-0378">Hydrolase</keyword>
<evidence type="ECO:0000259" key="10">
    <source>
        <dbReference type="PROSITE" id="PS50142"/>
    </source>
</evidence>
<dbReference type="HAMAP" id="MF_00104">
    <property type="entry name" value="RNase_III"/>
    <property type="match status" value="1"/>
</dbReference>
<feature type="active site" evidence="8">
    <location>
        <position position="62"/>
    </location>
</feature>
<dbReference type="SUPFAM" id="SSF54768">
    <property type="entry name" value="dsRNA-binding domain-like"/>
    <property type="match status" value="1"/>
</dbReference>
<dbReference type="GO" id="GO:0046872">
    <property type="term" value="F:metal ion binding"/>
    <property type="evidence" value="ECO:0007669"/>
    <property type="project" value="UniProtKB-KW"/>
</dbReference>
<comment type="function">
    <text evidence="8">Digests double-stranded RNA. Involved in the processing of primary rRNA transcript to yield the immediate precursors to the large and small rRNAs (23S and 16S). Processes some mRNAs, and tRNAs when they are encoded in the rRNA operon. Processes pre-crRNA and tracrRNA of type II CRISPR loci if present in the organism.</text>
</comment>
<keyword evidence="8" id="KW-0460">Magnesium</keyword>
<dbReference type="PROSITE" id="PS00517">
    <property type="entry name" value="RNASE_3_1"/>
    <property type="match status" value="1"/>
</dbReference>
<feature type="binding site" evidence="8">
    <location>
        <position position="128"/>
    </location>
    <ligand>
        <name>Mg(2+)</name>
        <dbReference type="ChEBI" id="CHEBI:18420"/>
    </ligand>
</feature>
<feature type="binding site" evidence="8">
    <location>
        <position position="58"/>
    </location>
    <ligand>
        <name>Mg(2+)</name>
        <dbReference type="ChEBI" id="CHEBI:18420"/>
    </ligand>
</feature>
<dbReference type="SMART" id="SM00535">
    <property type="entry name" value="RIBOc"/>
    <property type="match status" value="1"/>
</dbReference>
<dbReference type="GO" id="GO:0008033">
    <property type="term" value="P:tRNA processing"/>
    <property type="evidence" value="ECO:0007669"/>
    <property type="project" value="UniProtKB-KW"/>
</dbReference>
<dbReference type="GO" id="GO:0019843">
    <property type="term" value="F:rRNA binding"/>
    <property type="evidence" value="ECO:0007669"/>
    <property type="project" value="UniProtKB-KW"/>
</dbReference>
<evidence type="ECO:0000256" key="4">
    <source>
        <dbReference type="ARBA" id="ARBA00022722"/>
    </source>
</evidence>
<comment type="similarity">
    <text evidence="2">Belongs to the ribonuclease III family.</text>
</comment>
<gene>
    <name evidence="8" type="primary">rnc</name>
    <name evidence="11" type="ORF">IAD18_01440</name>
</gene>
<keyword evidence="7 8" id="KW-0694">RNA-binding</keyword>
<dbReference type="Pfam" id="PF14622">
    <property type="entry name" value="Ribonucleas_3_3"/>
    <property type="match status" value="1"/>
</dbReference>
<evidence type="ECO:0000313" key="12">
    <source>
        <dbReference type="Proteomes" id="UP000824076"/>
    </source>
</evidence>
<comment type="subunit">
    <text evidence="8">Homodimer.</text>
</comment>
<keyword evidence="8" id="KW-0699">rRNA-binding</keyword>
<dbReference type="EMBL" id="DVMS01000035">
    <property type="protein sequence ID" value="HIU38313.1"/>
    <property type="molecule type" value="Genomic_DNA"/>
</dbReference>
<dbReference type="GO" id="GO:0006397">
    <property type="term" value="P:mRNA processing"/>
    <property type="evidence" value="ECO:0007669"/>
    <property type="project" value="UniProtKB-UniRule"/>
</dbReference>
<keyword evidence="8" id="KW-0698">rRNA processing</keyword>
<evidence type="ECO:0000256" key="2">
    <source>
        <dbReference type="ARBA" id="ARBA00010183"/>
    </source>
</evidence>
<comment type="subcellular location">
    <subcellularLocation>
        <location evidence="8">Cytoplasm</location>
    </subcellularLocation>
</comment>
<feature type="domain" description="RNase III" evidence="10">
    <location>
        <begin position="24"/>
        <end position="139"/>
    </location>
</feature>
<comment type="cofactor">
    <cofactor evidence="8">
        <name>Mg(2+)</name>
        <dbReference type="ChEBI" id="CHEBI:18420"/>
    </cofactor>
</comment>
<dbReference type="CDD" id="cd10845">
    <property type="entry name" value="DSRM_RNAse_III_family"/>
    <property type="match status" value="1"/>
</dbReference>
<dbReference type="GO" id="GO:0006364">
    <property type="term" value="P:rRNA processing"/>
    <property type="evidence" value="ECO:0007669"/>
    <property type="project" value="UniProtKB-UniRule"/>
</dbReference>
<dbReference type="Gene3D" id="3.30.160.20">
    <property type="match status" value="1"/>
</dbReference>
<dbReference type="GO" id="GO:0010468">
    <property type="term" value="P:regulation of gene expression"/>
    <property type="evidence" value="ECO:0007669"/>
    <property type="project" value="TreeGrafter"/>
</dbReference>
<dbReference type="AlphaFoldDB" id="A0A9D1IJQ1"/>
<accession>A0A9D1IJQ1</accession>
<dbReference type="PANTHER" id="PTHR11207:SF0">
    <property type="entry name" value="RIBONUCLEASE 3"/>
    <property type="match status" value="1"/>
</dbReference>
<dbReference type="InterPro" id="IPR011907">
    <property type="entry name" value="RNase_III"/>
</dbReference>
<comment type="caution">
    <text evidence="11">The sequence shown here is derived from an EMBL/GenBank/DDBJ whole genome shotgun (WGS) entry which is preliminary data.</text>
</comment>
<evidence type="ECO:0000259" key="9">
    <source>
        <dbReference type="PROSITE" id="PS50137"/>
    </source>
</evidence>
<reference evidence="11" key="2">
    <citation type="journal article" date="2021" name="PeerJ">
        <title>Extensive microbial diversity within the chicken gut microbiome revealed by metagenomics and culture.</title>
        <authorList>
            <person name="Gilroy R."/>
            <person name="Ravi A."/>
            <person name="Getino M."/>
            <person name="Pursley I."/>
            <person name="Horton D.L."/>
            <person name="Alikhan N.F."/>
            <person name="Baker D."/>
            <person name="Gharbi K."/>
            <person name="Hall N."/>
            <person name="Watson M."/>
            <person name="Adriaenssens E.M."/>
            <person name="Foster-Nyarko E."/>
            <person name="Jarju S."/>
            <person name="Secka A."/>
            <person name="Antonio M."/>
            <person name="Oren A."/>
            <person name="Chaudhuri R.R."/>
            <person name="La Ragione R."/>
            <person name="Hildebrand F."/>
            <person name="Pallen M.J."/>
        </authorList>
    </citation>
    <scope>NUCLEOTIDE SEQUENCE</scope>
    <source>
        <strain evidence="11">17073</strain>
    </source>
</reference>
<dbReference type="InterPro" id="IPR036389">
    <property type="entry name" value="RNase_III_sf"/>
</dbReference>
<dbReference type="Proteomes" id="UP000824076">
    <property type="component" value="Unassembled WGS sequence"/>
</dbReference>
<evidence type="ECO:0000256" key="7">
    <source>
        <dbReference type="ARBA" id="ARBA00022884"/>
    </source>
</evidence>
<proteinExistence type="inferred from homology"/>
<sequence length="247" mass="27952">MSNHIKLLSPQEKELYSFVRSISGLRPRNLQLYKLSCLHRSAHVCDGNGVQLDNERLEYLGDAVLNAIVADMLYRRYPSKNEGFLTNARSKLVQRDMLNRLADEIGLTSRIEAVADVDGSSVRGNALEAFVGAVYLDRGFRQCRKFVCRRLFAAHVDLCRIVQTESNYKARVLEWAQKHHLDVQFADEAIDNGRKAPAFHSTLVVSGIKIGEGDGRTKRDSQQAASKAAYLKIMQFPSLRRLLMQKK</sequence>
<evidence type="ECO:0000256" key="1">
    <source>
        <dbReference type="ARBA" id="ARBA00000109"/>
    </source>
</evidence>
<dbReference type="PROSITE" id="PS50137">
    <property type="entry name" value="DS_RBD"/>
    <property type="match status" value="1"/>
</dbReference>
<dbReference type="CDD" id="cd00593">
    <property type="entry name" value="RIBOc"/>
    <property type="match status" value="1"/>
</dbReference>
<feature type="domain" description="DRBM" evidence="9">
    <location>
        <begin position="167"/>
        <end position="235"/>
    </location>
</feature>
<dbReference type="InterPro" id="IPR014720">
    <property type="entry name" value="dsRBD_dom"/>
</dbReference>
<protein>
    <recommendedName>
        <fullName evidence="8">Ribonuclease 3</fullName>
        <ecNumber evidence="8">3.1.26.3</ecNumber>
    </recommendedName>
    <alternativeName>
        <fullName evidence="8">Ribonuclease III</fullName>
        <shortName evidence="8">RNase III</shortName>
    </alternativeName>
</protein>
<dbReference type="PROSITE" id="PS50142">
    <property type="entry name" value="RNASE_3_2"/>
    <property type="match status" value="1"/>
</dbReference>